<dbReference type="InterPro" id="IPR032687">
    <property type="entry name" value="AraC-type_N"/>
</dbReference>
<reference evidence="3 4" key="1">
    <citation type="submission" date="2018-10" db="EMBL/GenBank/DDBJ databases">
        <title>Sequencing the genomes of 1000 actinobacteria strains.</title>
        <authorList>
            <person name="Klenk H.-P."/>
        </authorList>
    </citation>
    <scope>NUCLEOTIDE SEQUENCE [LARGE SCALE GENOMIC DNA]</scope>
    <source>
        <strain evidence="3 4">DSM 43911</strain>
    </source>
</reference>
<gene>
    <name evidence="3" type="ORF">DFJ66_7743</name>
</gene>
<evidence type="ECO:0000256" key="1">
    <source>
        <dbReference type="ARBA" id="ARBA00023125"/>
    </source>
</evidence>
<keyword evidence="1" id="KW-0238">DNA-binding</keyword>
<dbReference type="OrthoDB" id="5241536at2"/>
<dbReference type="Proteomes" id="UP000272729">
    <property type="component" value="Unassembled WGS sequence"/>
</dbReference>
<accession>A0A495XNA3</accession>
<proteinExistence type="predicted"/>
<dbReference type="GO" id="GO:0005829">
    <property type="term" value="C:cytosol"/>
    <property type="evidence" value="ECO:0007669"/>
    <property type="project" value="TreeGrafter"/>
</dbReference>
<dbReference type="GO" id="GO:0003700">
    <property type="term" value="F:DNA-binding transcription factor activity"/>
    <property type="evidence" value="ECO:0007669"/>
    <property type="project" value="TreeGrafter"/>
</dbReference>
<sequence>MQAHRDIEGDDHAGLDETMLQSVELRVSYRQGSEVIRRALQLTGDQHLGLRVGARQHPTAWGLIGFALMSADTLRDAVEAGVRFQDLSGAMVVWSAGEGDAGFTLWADLPDPALDPAIGTFLVEEAFSSVVTVTRLALGPDFRPRLVEFTFPAPDDIRPFDDLFGCPVRFTAPRNALVVYGAAPAGGVSDRWASRVLRG</sequence>
<dbReference type="RefSeq" id="WP_121228996.1">
    <property type="nucleotide sequence ID" value="NZ_JBIUBA010000003.1"/>
</dbReference>
<name>A0A495XNA3_9PSEU</name>
<feature type="domain" description="HTH-type transcriptional regulator AraC-type N-terminal" evidence="2">
    <location>
        <begin position="12"/>
        <end position="180"/>
    </location>
</feature>
<organism evidence="3 4">
    <name type="scientific">Saccharothrix variisporea</name>
    <dbReference type="NCBI Taxonomy" id="543527"/>
    <lineage>
        <taxon>Bacteria</taxon>
        <taxon>Bacillati</taxon>
        <taxon>Actinomycetota</taxon>
        <taxon>Actinomycetes</taxon>
        <taxon>Pseudonocardiales</taxon>
        <taxon>Pseudonocardiaceae</taxon>
        <taxon>Saccharothrix</taxon>
    </lineage>
</organism>
<evidence type="ECO:0000313" key="3">
    <source>
        <dbReference type="EMBL" id="RKT74394.1"/>
    </source>
</evidence>
<dbReference type="Pfam" id="PF12625">
    <property type="entry name" value="Arabinose_bd"/>
    <property type="match status" value="1"/>
</dbReference>
<keyword evidence="4" id="KW-1185">Reference proteome</keyword>
<comment type="caution">
    <text evidence="3">The sequence shown here is derived from an EMBL/GenBank/DDBJ whole genome shotgun (WGS) entry which is preliminary data.</text>
</comment>
<dbReference type="AlphaFoldDB" id="A0A495XNA3"/>
<protein>
    <submittedName>
        <fullName evidence="3">AraC-type transcriptional regulator</fullName>
    </submittedName>
</protein>
<evidence type="ECO:0000313" key="4">
    <source>
        <dbReference type="Proteomes" id="UP000272729"/>
    </source>
</evidence>
<dbReference type="PANTHER" id="PTHR47894">
    <property type="entry name" value="HTH-TYPE TRANSCRIPTIONAL REGULATOR GADX"/>
    <property type="match status" value="1"/>
</dbReference>
<dbReference type="EMBL" id="RBXR01000001">
    <property type="protein sequence ID" value="RKT74394.1"/>
    <property type="molecule type" value="Genomic_DNA"/>
</dbReference>
<evidence type="ECO:0000259" key="2">
    <source>
        <dbReference type="Pfam" id="PF12625"/>
    </source>
</evidence>
<dbReference type="GO" id="GO:0000976">
    <property type="term" value="F:transcription cis-regulatory region binding"/>
    <property type="evidence" value="ECO:0007669"/>
    <property type="project" value="TreeGrafter"/>
</dbReference>
<dbReference type="PANTHER" id="PTHR47894:SF1">
    <property type="entry name" value="HTH-TYPE TRANSCRIPTIONAL REGULATOR VQSM"/>
    <property type="match status" value="1"/>
</dbReference>